<organism evidence="3 4">
    <name type="scientific">Carboxydichorda subterranea</name>
    <dbReference type="NCBI Taxonomy" id="3109565"/>
    <lineage>
        <taxon>Bacteria</taxon>
        <taxon>Bacillati</taxon>
        <taxon>Bacillota</taxon>
        <taxon>Limnochordia</taxon>
        <taxon>Limnochordales</taxon>
        <taxon>Geochordaceae</taxon>
        <taxon>Carboxydichorda</taxon>
    </lineage>
</organism>
<feature type="domain" description="LpxI C-terminal" evidence="1">
    <location>
        <begin position="146"/>
        <end position="276"/>
    </location>
</feature>
<accession>A0ABZ1BVT7</accession>
<keyword evidence="3" id="KW-0378">Hydrolase</keyword>
<dbReference type="RefSeq" id="WP_324716173.1">
    <property type="nucleotide sequence ID" value="NZ_CP141615.1"/>
</dbReference>
<dbReference type="Pfam" id="PF06230">
    <property type="entry name" value="LpxI_C"/>
    <property type="match status" value="1"/>
</dbReference>
<dbReference type="PANTHER" id="PTHR39962:SF1">
    <property type="entry name" value="LPXI FAMILY PROTEIN"/>
    <property type="match status" value="1"/>
</dbReference>
<dbReference type="PANTHER" id="PTHR39962">
    <property type="entry name" value="BLL4848 PROTEIN"/>
    <property type="match status" value="1"/>
</dbReference>
<dbReference type="GO" id="GO:0016787">
    <property type="term" value="F:hydrolase activity"/>
    <property type="evidence" value="ECO:0007669"/>
    <property type="project" value="UniProtKB-KW"/>
</dbReference>
<evidence type="ECO:0000259" key="2">
    <source>
        <dbReference type="Pfam" id="PF17930"/>
    </source>
</evidence>
<dbReference type="InterPro" id="IPR043167">
    <property type="entry name" value="LpxI_C_sf"/>
</dbReference>
<dbReference type="InterPro" id="IPR053174">
    <property type="entry name" value="LpxI"/>
</dbReference>
<dbReference type="InterPro" id="IPR010415">
    <property type="entry name" value="LpxI_C"/>
</dbReference>
<gene>
    <name evidence="3" type="primary">lpxI</name>
    <name evidence="3" type="ORF">U7230_12530</name>
</gene>
<dbReference type="InterPro" id="IPR041255">
    <property type="entry name" value="LpxI_N"/>
</dbReference>
<name>A0ABZ1BVT7_9FIRM</name>
<dbReference type="EC" id="3.6.1.54" evidence="3"/>
<dbReference type="Proteomes" id="UP001332192">
    <property type="component" value="Chromosome"/>
</dbReference>
<protein>
    <submittedName>
        <fullName evidence="3">UDP-2,3-diacylglucosamine diphosphatase LpxI</fullName>
        <ecNumber evidence="3">3.6.1.54</ecNumber>
    </submittedName>
</protein>
<evidence type="ECO:0000313" key="3">
    <source>
        <dbReference type="EMBL" id="WRP16901.1"/>
    </source>
</evidence>
<dbReference type="EMBL" id="CP141615">
    <property type="protein sequence ID" value="WRP16901.1"/>
    <property type="molecule type" value="Genomic_DNA"/>
</dbReference>
<evidence type="ECO:0000259" key="1">
    <source>
        <dbReference type="Pfam" id="PF06230"/>
    </source>
</evidence>
<reference evidence="3 4" key="1">
    <citation type="journal article" date="2024" name="Front. Microbiol.">
        <title>Novel thermophilic genera Geochorda gen. nov. and Carboxydochorda gen. nov. from the deep terrestrial subsurface reveal the ecophysiological diversity in the class Limnochordia.</title>
        <authorList>
            <person name="Karnachuk O.V."/>
            <person name="Lukina A.P."/>
            <person name="Avakyan M.R."/>
            <person name="Kadnikov V.V."/>
            <person name="Begmatov S."/>
            <person name="Beletsky A.V."/>
            <person name="Vlasova K.G."/>
            <person name="Novikov A.A."/>
            <person name="Shcherbakova V.A."/>
            <person name="Mardanov A.V."/>
            <person name="Ravin N.V."/>
        </authorList>
    </citation>
    <scope>NUCLEOTIDE SEQUENCE [LARGE SCALE GENOMIC DNA]</scope>
    <source>
        <strain evidence="3 4">L945</strain>
    </source>
</reference>
<dbReference type="Pfam" id="PF17930">
    <property type="entry name" value="LpxI_N"/>
    <property type="match status" value="1"/>
</dbReference>
<keyword evidence="4" id="KW-1185">Reference proteome</keyword>
<sequence>MTWIGVFAGQGELPRLLVERALARGLGVVVASLGARRARAPCAMAGAGAGRDGRVRWVDVAEAGWDEAMACLQAASVHDVYAVGKVHRLQASTLLEQAAAQDVLRLLADGQGRGDEALSRAVARVLEGQGFRLAPQRELLEDLLFPAGVLSRRAPTHREQRDLERGMSLARGIAALDIGQTVVVKDGVVLAVEAAAEGTDATIRRAGRLGGSGAVVAKVSRPRQDPRFDTPVVGPRTVRTMAGAGASCLAVEAGCAFLLHRERTLKVADEAGIAVVGVQRAGGAR</sequence>
<dbReference type="Gene3D" id="3.40.50.20">
    <property type="match status" value="1"/>
</dbReference>
<feature type="domain" description="LpxI N-terminal" evidence="2">
    <location>
        <begin position="4"/>
        <end position="143"/>
    </location>
</feature>
<proteinExistence type="predicted"/>
<dbReference type="Gene3D" id="3.40.140.80">
    <property type="match status" value="1"/>
</dbReference>
<evidence type="ECO:0000313" key="4">
    <source>
        <dbReference type="Proteomes" id="UP001332192"/>
    </source>
</evidence>